<dbReference type="EMBL" id="BAAAHP010000099">
    <property type="protein sequence ID" value="GAA0940311.1"/>
    <property type="molecule type" value="Genomic_DNA"/>
</dbReference>
<organism evidence="2 3">
    <name type="scientific">Pseudonocardia zijingensis</name>
    <dbReference type="NCBI Taxonomy" id="153376"/>
    <lineage>
        <taxon>Bacteria</taxon>
        <taxon>Bacillati</taxon>
        <taxon>Actinomycetota</taxon>
        <taxon>Actinomycetes</taxon>
        <taxon>Pseudonocardiales</taxon>
        <taxon>Pseudonocardiaceae</taxon>
        <taxon>Pseudonocardia</taxon>
    </lineage>
</organism>
<evidence type="ECO:0000256" key="1">
    <source>
        <dbReference type="SAM" id="Phobius"/>
    </source>
</evidence>
<keyword evidence="1" id="KW-0812">Transmembrane</keyword>
<keyword evidence="1" id="KW-1133">Transmembrane helix</keyword>
<comment type="caution">
    <text evidence="2">The sequence shown here is derived from an EMBL/GenBank/DDBJ whole genome shotgun (WGS) entry which is preliminary data.</text>
</comment>
<sequence length="71" mass="7996">MDRPERPGPRRWFPARPRGRFGFWGPVPYYSTRIRRGTDVSVGGCGCCLPIPLFVIVAAVAGLRAVVRRLR</sequence>
<keyword evidence="3" id="KW-1185">Reference proteome</keyword>
<reference evidence="2 3" key="1">
    <citation type="journal article" date="2019" name="Int. J. Syst. Evol. Microbiol.">
        <title>The Global Catalogue of Microorganisms (GCM) 10K type strain sequencing project: providing services to taxonomists for standard genome sequencing and annotation.</title>
        <authorList>
            <consortium name="The Broad Institute Genomics Platform"/>
            <consortium name="The Broad Institute Genome Sequencing Center for Infectious Disease"/>
            <person name="Wu L."/>
            <person name="Ma J."/>
        </authorList>
    </citation>
    <scope>NUCLEOTIDE SEQUENCE [LARGE SCALE GENOMIC DNA]</scope>
    <source>
        <strain evidence="2 3">JCM 11117</strain>
    </source>
</reference>
<gene>
    <name evidence="2" type="ORF">GCM10009559_35180</name>
</gene>
<feature type="transmembrane region" description="Helical" evidence="1">
    <location>
        <begin position="40"/>
        <end position="67"/>
    </location>
</feature>
<evidence type="ECO:0000313" key="3">
    <source>
        <dbReference type="Proteomes" id="UP001499967"/>
    </source>
</evidence>
<dbReference type="RefSeq" id="WP_343942512.1">
    <property type="nucleotide sequence ID" value="NZ_BAAAHP010000099.1"/>
</dbReference>
<keyword evidence="1" id="KW-0472">Membrane</keyword>
<name>A0ABN1QBV6_9PSEU</name>
<accession>A0ABN1QBV6</accession>
<evidence type="ECO:0000313" key="2">
    <source>
        <dbReference type="EMBL" id="GAA0940311.1"/>
    </source>
</evidence>
<dbReference type="Proteomes" id="UP001499967">
    <property type="component" value="Unassembled WGS sequence"/>
</dbReference>
<proteinExistence type="predicted"/>
<protein>
    <submittedName>
        <fullName evidence="2">Uncharacterized protein</fullName>
    </submittedName>
</protein>